<feature type="compositionally biased region" description="Basic and acidic residues" evidence="1">
    <location>
        <begin position="616"/>
        <end position="635"/>
    </location>
</feature>
<feature type="region of interest" description="Disordered" evidence="1">
    <location>
        <begin position="476"/>
        <end position="547"/>
    </location>
</feature>
<feature type="region of interest" description="Disordered" evidence="1">
    <location>
        <begin position="234"/>
        <end position="464"/>
    </location>
</feature>
<evidence type="ECO:0000256" key="1">
    <source>
        <dbReference type="SAM" id="MobiDB-lite"/>
    </source>
</evidence>
<comment type="caution">
    <text evidence="2">The sequence shown here is derived from an EMBL/GenBank/DDBJ whole genome shotgun (WGS) entry which is preliminary data.</text>
</comment>
<dbReference type="EMBL" id="QGKX02002183">
    <property type="protein sequence ID" value="KAF3488327.1"/>
    <property type="molecule type" value="Genomic_DNA"/>
</dbReference>
<dbReference type="PANTHER" id="PTHR31115:SF11">
    <property type="entry name" value="BNAA03G49750D PROTEIN"/>
    <property type="match status" value="1"/>
</dbReference>
<gene>
    <name evidence="2" type="ORF">F2Q69_00057669</name>
</gene>
<name>A0A8S9N4D0_BRACR</name>
<feature type="region of interest" description="Disordered" evidence="1">
    <location>
        <begin position="1092"/>
        <end position="1191"/>
    </location>
</feature>
<feature type="compositionally biased region" description="Low complexity" evidence="1">
    <location>
        <begin position="500"/>
        <end position="509"/>
    </location>
</feature>
<reference evidence="2" key="1">
    <citation type="submission" date="2019-12" db="EMBL/GenBank/DDBJ databases">
        <title>Genome sequencing and annotation of Brassica cretica.</title>
        <authorList>
            <person name="Studholme D.J."/>
            <person name="Sarris P."/>
        </authorList>
    </citation>
    <scope>NUCLEOTIDE SEQUENCE</scope>
    <source>
        <strain evidence="2">PFS-109/04</strain>
        <tissue evidence="2">Leaf</tissue>
    </source>
</reference>
<feature type="compositionally biased region" description="Polar residues" evidence="1">
    <location>
        <begin position="476"/>
        <end position="487"/>
    </location>
</feature>
<protein>
    <submittedName>
        <fullName evidence="2">Uncharacterized protein</fullName>
    </submittedName>
</protein>
<dbReference type="AlphaFoldDB" id="A0A8S9N4D0"/>
<organism evidence="2 3">
    <name type="scientific">Brassica cretica</name>
    <name type="common">Mustard</name>
    <dbReference type="NCBI Taxonomy" id="69181"/>
    <lineage>
        <taxon>Eukaryota</taxon>
        <taxon>Viridiplantae</taxon>
        <taxon>Streptophyta</taxon>
        <taxon>Embryophyta</taxon>
        <taxon>Tracheophyta</taxon>
        <taxon>Spermatophyta</taxon>
        <taxon>Magnoliopsida</taxon>
        <taxon>eudicotyledons</taxon>
        <taxon>Gunneridae</taxon>
        <taxon>Pentapetalae</taxon>
        <taxon>rosids</taxon>
        <taxon>malvids</taxon>
        <taxon>Brassicales</taxon>
        <taxon>Brassicaceae</taxon>
        <taxon>Brassiceae</taxon>
        <taxon>Brassica</taxon>
    </lineage>
</organism>
<evidence type="ECO:0000313" key="3">
    <source>
        <dbReference type="Proteomes" id="UP000712600"/>
    </source>
</evidence>
<feature type="compositionally biased region" description="Basic and acidic residues" evidence="1">
    <location>
        <begin position="33"/>
        <end position="43"/>
    </location>
</feature>
<accession>A0A8S9N4D0</accession>
<sequence length="1253" mass="138337">MSAPGKFDYSSGGPDRTTLYRSNLAAAQMERSSTFRETVEHHPVSSSSHPNALRRSTSPLAQTDVTNFFQCLRFDPKVVAADHKSFIRHGDFKRHVNIALGIQGDESLSATLKGKLIPSPVPEEIKRLKAGLRENNVKARERVKIFNEASSVFNKFFPTVPTKKRSRPEGFSSDRLALGPGLGKMGIQGQTLPGCFEFDEQNVDERPKSGAINKRTRTSMMDVRSNAIVRAAVDRDKDTMRMANHNAVQGEDRSSIGTDGWEKSKMKKKRSGIKTDGPSSLASNKAVDGYQDLKQGIPKPAGDSRLRLNGDSNMSRHGSVNGAVPYGRSDSLSRQTGLAGGSLPSRDSDHSSLYSEKRERAIASDKERVNLRAINKSNIHDESNSSSPKINVTVRGPRSGSGLPPKLSPVVHNTPSPSDWDISGCTNKPPLLSGVPNRKRMTSNRSSSPPVTQWAGQRPKKISRVARRTSLVPFVSSNDDIPSSDNMSDVGCSETSFGFPRRSPAASPRMRLKGENSLSTTALSGSEEFSPPEIKSKDKGKQSDEVDGKAALNVRKLSITGLQSRKNKLVFSGEELRDGVRRQGRTGRGFGSTRSVNPMGVMRHGTTKQLRSARNSSDKNERVGRPPTRKLSDRKAYKRQRNTSANATTLDFLDDGHEELLAAVNSAINFAQNFSSPFWKQMERYFCFISDAHINFVKQLGGISPMSTTPVGTSSDFDGREKFSEGLTTSRVDSKASPLYQRLLSALISEDSASVNEDLQFDGFGADAESEFSALNHMEFNGYRSDKLEFDELEDDVSVIPLKGVNSSAHIVSGRFTDHLYADFSDIQYETLGIDEKIYLEAQSIGICLEPMANISNVEDEGIVDEIKTLEEAVYEVVCFLTCSYLSFNNLTTYDYFFAFDLLVYYYCVLKIANFVMLSILKLKGSKKKEMLNRLLTPALEMKELQEKEFDRLGYEKLIEMAYEKSKASRRHHSASGKSSANKVSKQAAFAFMKRTLGRCRQFEETGKSCFSESTFKNILVAGLTQIEDNPTDKEDILSASTPMGSQPSSSLALRIKQNTENYTDSSEHTLREGKDETMWLNRTKERELLLDDVCGTPLSSSTKGKRSDRDRDGKGQASSSRGRGTKKMGRPALSNNAKGERKSKTKPRLKTTPMFSSPSVSILEQNRTSSSKPTDTNNSEYSNLETLDETEPLDLSGLQIPDGLGGPDDFDAQAGDLSSWLNIDDNALQDNDIDLLGLQIPMDDLSDLKMMV</sequence>
<feature type="compositionally biased region" description="Polar residues" evidence="1">
    <location>
        <begin position="443"/>
        <end position="455"/>
    </location>
</feature>
<feature type="region of interest" description="Disordered" evidence="1">
    <location>
        <begin position="31"/>
        <end position="56"/>
    </location>
</feature>
<feature type="compositionally biased region" description="Basic and acidic residues" evidence="1">
    <location>
        <begin position="250"/>
        <end position="264"/>
    </location>
</feature>
<dbReference type="PANTHER" id="PTHR31115">
    <property type="entry name" value="OS05G0107300 PROTEIN"/>
    <property type="match status" value="1"/>
</dbReference>
<proteinExistence type="predicted"/>
<feature type="compositionally biased region" description="Polar residues" evidence="1">
    <location>
        <begin position="1154"/>
        <end position="1184"/>
    </location>
</feature>
<feature type="compositionally biased region" description="Basic and acidic residues" evidence="1">
    <location>
        <begin position="346"/>
        <end position="370"/>
    </location>
</feature>
<feature type="compositionally biased region" description="Basic and acidic residues" evidence="1">
    <location>
        <begin position="1066"/>
        <end position="1079"/>
    </location>
</feature>
<dbReference type="Proteomes" id="UP000712600">
    <property type="component" value="Unassembled WGS sequence"/>
</dbReference>
<feature type="region of interest" description="Disordered" evidence="1">
    <location>
        <begin position="580"/>
        <end position="643"/>
    </location>
</feature>
<feature type="region of interest" description="Disordered" evidence="1">
    <location>
        <begin position="1060"/>
        <end position="1079"/>
    </location>
</feature>
<feature type="compositionally biased region" description="Basic and acidic residues" evidence="1">
    <location>
        <begin position="1106"/>
        <end position="1115"/>
    </location>
</feature>
<feature type="compositionally biased region" description="Basic and acidic residues" evidence="1">
    <location>
        <begin position="534"/>
        <end position="547"/>
    </location>
</feature>
<evidence type="ECO:0000313" key="2">
    <source>
        <dbReference type="EMBL" id="KAF3488327.1"/>
    </source>
</evidence>